<sequence>MRYFEDFSLGETFEFGSYHVTEEEIIAFASKYDPQSFHIDPVQAKASLFGDLVASGWHTASISMRLLVDGLFGQTAAKASPGIKDLRWLEPVRADDVLKLRFTIIEARVSQSRPRIGILQSRNELINQDGVTVMSMIASHFIGRRPETASA</sequence>
<dbReference type="RefSeq" id="WP_129894257.1">
    <property type="nucleotide sequence ID" value="NZ_CP035758.1"/>
</dbReference>
<dbReference type="PANTHER" id="PTHR43664:SF1">
    <property type="entry name" value="BETA-METHYLMALYL-COA DEHYDRATASE"/>
    <property type="match status" value="1"/>
</dbReference>
<name>A0A4V0Z0H0_KTERU</name>
<keyword evidence="3" id="KW-1185">Reference proteome</keyword>
<evidence type="ECO:0000313" key="2">
    <source>
        <dbReference type="EMBL" id="QBD83191.1"/>
    </source>
</evidence>
<dbReference type="AlphaFoldDB" id="A0A4V0Z0H0"/>
<protein>
    <submittedName>
        <fullName evidence="2">MaoC family dehydratase</fullName>
    </submittedName>
</protein>
<dbReference type="PANTHER" id="PTHR43664">
    <property type="entry name" value="MONOAMINE OXIDASE-RELATED"/>
    <property type="match status" value="1"/>
</dbReference>
<dbReference type="InterPro" id="IPR052342">
    <property type="entry name" value="MCH/BMMD"/>
</dbReference>
<feature type="domain" description="MaoC-like" evidence="1">
    <location>
        <begin position="9"/>
        <end position="108"/>
    </location>
</feature>
<dbReference type="InterPro" id="IPR002539">
    <property type="entry name" value="MaoC-like_dom"/>
</dbReference>
<dbReference type="EMBL" id="CP035758">
    <property type="protein sequence ID" value="QBD83191.1"/>
    <property type="molecule type" value="Genomic_DNA"/>
</dbReference>
<accession>A0A4V0Z0H0</accession>
<dbReference type="OrthoDB" id="9801625at2"/>
<proteinExistence type="predicted"/>
<reference evidence="2 3" key="1">
    <citation type="submission" date="2019-01" db="EMBL/GenBank/DDBJ databases">
        <title>Ktedonosporobacter rubrisoli SCAWS-G2.</title>
        <authorList>
            <person name="Huang Y."/>
            <person name="Yan B."/>
        </authorList>
    </citation>
    <scope>NUCLEOTIDE SEQUENCE [LARGE SCALE GENOMIC DNA]</scope>
    <source>
        <strain evidence="2 3">SCAWS-G2</strain>
    </source>
</reference>
<dbReference type="CDD" id="cd03454">
    <property type="entry name" value="YdeM"/>
    <property type="match status" value="1"/>
</dbReference>
<dbReference type="Proteomes" id="UP000290365">
    <property type="component" value="Chromosome"/>
</dbReference>
<dbReference type="KEGG" id="kbs:EPA93_47425"/>
<dbReference type="InterPro" id="IPR029069">
    <property type="entry name" value="HotDog_dom_sf"/>
</dbReference>
<evidence type="ECO:0000259" key="1">
    <source>
        <dbReference type="Pfam" id="PF01575"/>
    </source>
</evidence>
<dbReference type="SUPFAM" id="SSF54637">
    <property type="entry name" value="Thioesterase/thiol ester dehydrase-isomerase"/>
    <property type="match status" value="1"/>
</dbReference>
<dbReference type="Gene3D" id="3.10.129.10">
    <property type="entry name" value="Hotdog Thioesterase"/>
    <property type="match status" value="1"/>
</dbReference>
<organism evidence="2 3">
    <name type="scientific">Ktedonosporobacter rubrisoli</name>
    <dbReference type="NCBI Taxonomy" id="2509675"/>
    <lineage>
        <taxon>Bacteria</taxon>
        <taxon>Bacillati</taxon>
        <taxon>Chloroflexota</taxon>
        <taxon>Ktedonobacteria</taxon>
        <taxon>Ktedonobacterales</taxon>
        <taxon>Ktedonosporobacteraceae</taxon>
        <taxon>Ktedonosporobacter</taxon>
    </lineage>
</organism>
<evidence type="ECO:0000313" key="3">
    <source>
        <dbReference type="Proteomes" id="UP000290365"/>
    </source>
</evidence>
<gene>
    <name evidence="2" type="ORF">EPA93_47425</name>
</gene>
<dbReference type="Pfam" id="PF01575">
    <property type="entry name" value="MaoC_dehydratas"/>
    <property type="match status" value="1"/>
</dbReference>